<dbReference type="InParanoid" id="G4T965"/>
<organism evidence="1 2">
    <name type="scientific">Serendipita indica (strain DSM 11827)</name>
    <name type="common">Root endophyte fungus</name>
    <name type="synonym">Piriformospora indica</name>
    <dbReference type="NCBI Taxonomy" id="1109443"/>
    <lineage>
        <taxon>Eukaryota</taxon>
        <taxon>Fungi</taxon>
        <taxon>Dikarya</taxon>
        <taxon>Basidiomycota</taxon>
        <taxon>Agaricomycotina</taxon>
        <taxon>Agaricomycetes</taxon>
        <taxon>Sebacinales</taxon>
        <taxon>Serendipitaceae</taxon>
        <taxon>Serendipita</taxon>
    </lineage>
</organism>
<evidence type="ECO:0000313" key="1">
    <source>
        <dbReference type="EMBL" id="CCA67868.1"/>
    </source>
</evidence>
<dbReference type="eggNOG" id="ENOG502RBXW">
    <property type="taxonomic scope" value="Eukaryota"/>
</dbReference>
<dbReference type="OMA" id="TIVKFSC"/>
<protein>
    <submittedName>
        <fullName evidence="1">Uncharacterized protein</fullName>
    </submittedName>
</protein>
<comment type="caution">
    <text evidence="1">The sequence shown here is derived from an EMBL/GenBank/DDBJ whole genome shotgun (WGS) entry which is preliminary data.</text>
</comment>
<name>G4T965_SERID</name>
<sequence>MDMRSLIDFVAASVAVHAPFSAKRRRAVDAMATQVTLVMLGIRSAYLPDIPLTKDILIALVNDLERRSPHLAILWNDSVQQGFFINADLLRRRIRVNEHPRWLSTASPSTLVPAPTFFDKLVNELILKPGSLELIDLDAIDMIPLAGFLLEYPYAYVVSTTDGPFLSGVNLSVYECTVHLCGKWTPVVKFSVPETCVAEDLSSWLMNKFGPRMNTFGIGEPVVTCTTRVMDRVAL</sequence>
<dbReference type="AlphaFoldDB" id="G4T965"/>
<gene>
    <name evidence="1" type="ORF">PIIN_01692</name>
</gene>
<dbReference type="Proteomes" id="UP000007148">
    <property type="component" value="Unassembled WGS sequence"/>
</dbReference>
<proteinExistence type="predicted"/>
<dbReference type="OrthoDB" id="3267419at2759"/>
<keyword evidence="2" id="KW-1185">Reference proteome</keyword>
<accession>G4T965</accession>
<dbReference type="EMBL" id="CAFZ01000021">
    <property type="protein sequence ID" value="CCA67868.1"/>
    <property type="molecule type" value="Genomic_DNA"/>
</dbReference>
<evidence type="ECO:0000313" key="2">
    <source>
        <dbReference type="Proteomes" id="UP000007148"/>
    </source>
</evidence>
<dbReference type="HOGENOM" id="CLU_086728_0_0_1"/>
<reference evidence="1 2" key="1">
    <citation type="journal article" date="2011" name="PLoS Pathog.">
        <title>Endophytic Life Strategies Decoded by Genome and Transcriptome Analyses of the Mutualistic Root Symbiont Piriformospora indica.</title>
        <authorList>
            <person name="Zuccaro A."/>
            <person name="Lahrmann U."/>
            <person name="Guldener U."/>
            <person name="Langen G."/>
            <person name="Pfiffi S."/>
            <person name="Biedenkopf D."/>
            <person name="Wong P."/>
            <person name="Samans B."/>
            <person name="Grimm C."/>
            <person name="Basiewicz M."/>
            <person name="Murat C."/>
            <person name="Martin F."/>
            <person name="Kogel K.H."/>
        </authorList>
    </citation>
    <scope>NUCLEOTIDE SEQUENCE [LARGE SCALE GENOMIC DNA]</scope>
    <source>
        <strain evidence="1 2">DSM 11827</strain>
    </source>
</reference>